<sequence>MSLVVEQLNFALELQGDQHTFGKYREIIKAAVDPLIFTSLEQLKALLSKGVFL</sequence>
<dbReference type="AlphaFoldDB" id="A0A699WVA5"/>
<comment type="caution">
    <text evidence="1">The sequence shown here is derived from an EMBL/GenBank/DDBJ whole genome shotgun (WGS) entry which is preliminary data.</text>
</comment>
<accession>A0A699WVA5</accession>
<keyword evidence="1" id="KW-0418">Kinase</keyword>
<gene>
    <name evidence="1" type="ORF">Tci_923346</name>
</gene>
<keyword evidence="1" id="KW-0808">Transferase</keyword>
<proteinExistence type="predicted"/>
<protein>
    <submittedName>
        <fullName evidence="1">Protein kinase-like domain, phloem protein 2-like protein</fullName>
    </submittedName>
</protein>
<organism evidence="1">
    <name type="scientific">Tanacetum cinerariifolium</name>
    <name type="common">Dalmatian daisy</name>
    <name type="synonym">Chrysanthemum cinerariifolium</name>
    <dbReference type="NCBI Taxonomy" id="118510"/>
    <lineage>
        <taxon>Eukaryota</taxon>
        <taxon>Viridiplantae</taxon>
        <taxon>Streptophyta</taxon>
        <taxon>Embryophyta</taxon>
        <taxon>Tracheophyta</taxon>
        <taxon>Spermatophyta</taxon>
        <taxon>Magnoliopsida</taxon>
        <taxon>eudicotyledons</taxon>
        <taxon>Gunneridae</taxon>
        <taxon>Pentapetalae</taxon>
        <taxon>asterids</taxon>
        <taxon>campanulids</taxon>
        <taxon>Asterales</taxon>
        <taxon>Asteraceae</taxon>
        <taxon>Asteroideae</taxon>
        <taxon>Anthemideae</taxon>
        <taxon>Anthemidinae</taxon>
        <taxon>Tanacetum</taxon>
    </lineage>
</organism>
<evidence type="ECO:0000313" key="1">
    <source>
        <dbReference type="EMBL" id="GFD51377.1"/>
    </source>
</evidence>
<name>A0A699WVA5_TANCI</name>
<dbReference type="EMBL" id="BKCJ011769333">
    <property type="protein sequence ID" value="GFD51377.1"/>
    <property type="molecule type" value="Genomic_DNA"/>
</dbReference>
<feature type="non-terminal residue" evidence="1">
    <location>
        <position position="53"/>
    </location>
</feature>
<dbReference type="GO" id="GO:0016301">
    <property type="term" value="F:kinase activity"/>
    <property type="evidence" value="ECO:0007669"/>
    <property type="project" value="UniProtKB-KW"/>
</dbReference>
<reference evidence="1" key="1">
    <citation type="journal article" date="2019" name="Sci. Rep.">
        <title>Draft genome of Tanacetum cinerariifolium, the natural source of mosquito coil.</title>
        <authorList>
            <person name="Yamashiro T."/>
            <person name="Shiraishi A."/>
            <person name="Satake H."/>
            <person name="Nakayama K."/>
        </authorList>
    </citation>
    <scope>NUCLEOTIDE SEQUENCE</scope>
</reference>